<dbReference type="InterPro" id="IPR013783">
    <property type="entry name" value="Ig-like_fold"/>
</dbReference>
<dbReference type="RefSeq" id="WP_369617969.1">
    <property type="nucleotide sequence ID" value="NZ_AP031573.1"/>
</dbReference>
<dbReference type="Gene3D" id="3.10.450.490">
    <property type="match status" value="1"/>
</dbReference>
<evidence type="ECO:0000256" key="6">
    <source>
        <dbReference type="ARBA" id="ARBA00022833"/>
    </source>
</evidence>
<feature type="active site" description="Proton donor" evidence="8">
    <location>
        <position position="495"/>
    </location>
</feature>
<dbReference type="Pfam" id="PF02868">
    <property type="entry name" value="Peptidase_M4_C"/>
    <property type="match status" value="1"/>
</dbReference>
<dbReference type="InterPro" id="IPR023612">
    <property type="entry name" value="Peptidase_M4"/>
</dbReference>
<evidence type="ECO:0000256" key="7">
    <source>
        <dbReference type="ARBA" id="ARBA00023049"/>
    </source>
</evidence>
<dbReference type="InterPro" id="IPR001570">
    <property type="entry name" value="Peptidase_M4_C_domain"/>
</dbReference>
<dbReference type="SMART" id="SM00060">
    <property type="entry name" value="FN3"/>
    <property type="match status" value="1"/>
</dbReference>
<dbReference type="InterPro" id="IPR050728">
    <property type="entry name" value="Zinc_Metalloprotease_M4"/>
</dbReference>
<dbReference type="NCBIfam" id="TIGR04183">
    <property type="entry name" value="Por_Secre_tail"/>
    <property type="match status" value="1"/>
</dbReference>
<dbReference type="EMBL" id="AP031573">
    <property type="protein sequence ID" value="BFM42854.1"/>
    <property type="molecule type" value="Genomic_DNA"/>
</dbReference>
<evidence type="ECO:0000256" key="3">
    <source>
        <dbReference type="ARBA" id="ARBA00022723"/>
    </source>
</evidence>
<keyword evidence="5" id="KW-0378">Hydrolase</keyword>
<dbReference type="InterPro" id="IPR011096">
    <property type="entry name" value="FTP_domain"/>
</dbReference>
<dbReference type="Pfam" id="PF20009">
    <property type="entry name" value="GEVED"/>
    <property type="match status" value="1"/>
</dbReference>
<dbReference type="SUPFAM" id="SSF55486">
    <property type="entry name" value="Metalloproteases ('zincins'), catalytic domain"/>
    <property type="match status" value="1"/>
</dbReference>
<gene>
    <name evidence="11" type="ORF">CFS9_14950</name>
</gene>
<organism evidence="11">
    <name type="scientific">Flavobacterium sp. CFS9</name>
    <dbReference type="NCBI Taxonomy" id="3143118"/>
    <lineage>
        <taxon>Bacteria</taxon>
        <taxon>Pseudomonadati</taxon>
        <taxon>Bacteroidota</taxon>
        <taxon>Flavobacteriia</taxon>
        <taxon>Flavobacteriales</taxon>
        <taxon>Flavobacteriaceae</taxon>
        <taxon>Flavobacterium</taxon>
    </lineage>
</organism>
<dbReference type="Pfam" id="PF18962">
    <property type="entry name" value="Por_Secre_tail"/>
    <property type="match status" value="1"/>
</dbReference>
<dbReference type="Gene3D" id="2.60.40.10">
    <property type="entry name" value="Immunoglobulins"/>
    <property type="match status" value="1"/>
</dbReference>
<keyword evidence="6" id="KW-0862">Zinc</keyword>
<proteinExistence type="inferred from homology"/>
<dbReference type="InterPro" id="IPR026444">
    <property type="entry name" value="Secre_tail"/>
</dbReference>
<dbReference type="InterPro" id="IPR027268">
    <property type="entry name" value="Peptidase_M4/M1_CTD_sf"/>
</dbReference>
<dbReference type="Pfam" id="PF07504">
    <property type="entry name" value="FTP"/>
    <property type="match status" value="1"/>
</dbReference>
<feature type="signal peptide" evidence="9">
    <location>
        <begin position="1"/>
        <end position="24"/>
    </location>
</feature>
<feature type="active site" evidence="8">
    <location>
        <position position="399"/>
    </location>
</feature>
<name>A0AAT9GZG4_9FLAO</name>
<evidence type="ECO:0000256" key="8">
    <source>
        <dbReference type="PIRSR" id="PIRSR623612-1"/>
    </source>
</evidence>
<dbReference type="SUPFAM" id="SSF49265">
    <property type="entry name" value="Fibronectin type III"/>
    <property type="match status" value="1"/>
</dbReference>
<dbReference type="Gene3D" id="3.10.170.10">
    <property type="match status" value="1"/>
</dbReference>
<evidence type="ECO:0000256" key="4">
    <source>
        <dbReference type="ARBA" id="ARBA00022729"/>
    </source>
</evidence>
<dbReference type="InterPro" id="IPR045474">
    <property type="entry name" value="GEVED"/>
</dbReference>
<dbReference type="GO" id="GO:0004222">
    <property type="term" value="F:metalloendopeptidase activity"/>
    <property type="evidence" value="ECO:0007669"/>
    <property type="project" value="InterPro"/>
</dbReference>
<evidence type="ECO:0000259" key="10">
    <source>
        <dbReference type="PROSITE" id="PS50853"/>
    </source>
</evidence>
<accession>A0AAT9GZG4</accession>
<feature type="domain" description="Fibronectin type-III" evidence="10">
    <location>
        <begin position="599"/>
        <end position="684"/>
    </location>
</feature>
<dbReference type="Pfam" id="PF01447">
    <property type="entry name" value="Peptidase_M4"/>
    <property type="match status" value="1"/>
</dbReference>
<dbReference type="PROSITE" id="PS50853">
    <property type="entry name" value="FN3"/>
    <property type="match status" value="1"/>
</dbReference>
<keyword evidence="3" id="KW-0479">Metal-binding</keyword>
<dbReference type="InterPro" id="IPR036116">
    <property type="entry name" value="FN3_sf"/>
</dbReference>
<dbReference type="AlphaFoldDB" id="A0AAT9GZG4"/>
<evidence type="ECO:0000256" key="9">
    <source>
        <dbReference type="SAM" id="SignalP"/>
    </source>
</evidence>
<dbReference type="InterPro" id="IPR013856">
    <property type="entry name" value="Peptidase_M4_domain"/>
</dbReference>
<reference evidence="11" key="1">
    <citation type="submission" date="2024-05" db="EMBL/GenBank/DDBJ databases">
        <title>Whole-Genome Sequence of CFS9, a Potential Fish Probiotic Isolated from the Body Surface of Silurus asotus.</title>
        <authorList>
            <person name="Kojima M."/>
            <person name="Tobioka K."/>
            <person name="Yokota K."/>
            <person name="Nakatani H."/>
            <person name="Hori K."/>
            <person name="Tamaru Y."/>
            <person name="Okazaki F."/>
        </authorList>
    </citation>
    <scope>NUCLEOTIDE SEQUENCE</scope>
    <source>
        <strain evidence="11">CFS9</strain>
    </source>
</reference>
<dbReference type="CDD" id="cd00063">
    <property type="entry name" value="FN3"/>
    <property type="match status" value="1"/>
</dbReference>
<evidence type="ECO:0000256" key="5">
    <source>
        <dbReference type="ARBA" id="ARBA00022801"/>
    </source>
</evidence>
<feature type="chain" id="PRO_5043445511" description="Fibronectin type-III domain-containing protein" evidence="9">
    <location>
        <begin position="25"/>
        <end position="922"/>
    </location>
</feature>
<comment type="similarity">
    <text evidence="1">Belongs to the peptidase M4 family.</text>
</comment>
<protein>
    <recommendedName>
        <fullName evidence="10">Fibronectin type-III domain-containing protein</fullName>
    </recommendedName>
</protein>
<dbReference type="PRINTS" id="PR00730">
    <property type="entry name" value="THERMOLYSIN"/>
</dbReference>
<dbReference type="Gene3D" id="1.10.390.10">
    <property type="entry name" value="Neutral Protease Domain 2"/>
    <property type="match status" value="1"/>
</dbReference>
<sequence length="922" mass="99223">MNRKLPKCMASAVVILTFSVSGFAQNTDKRVSQKNVSENGQPSLITFSDKSTYRGTDYNTVFREQLGLKDNQSFSKIKIESDREGFTHEKFQLYEQGIKVEFANYTLHSKDGKLVSMNGEFYALQNVKTTPKLSSKAAFDRAVAYTGAKQYLWENPQDAAAMNYEKPKGELVLLPAMEEQGETRKSDKVRLAYKFDIYATNPVSRGDLYIDAETGKVLFYNATIKHLGEYSHGNKLKTAKAVNQKEETNSKKAFVAANAATRYSGTQVIQTTLSGASYILADATRGLGINTYNMKKGTSYTAAVNFTDADNNWTAAEYNNANKDNGALDAHWGAEKTYDYWSTVHGRNSFDNAGAIIKSYVHYSNAYDNAYWNGSVMTYGDGSGTYFDILTAIDVAGHEIGHAVCTYTANLAYQKESGALNEAFSDIWGACIEYAAAPTKSPWLIGEDIERRSGHLALRSMSDPNSEGQPDTYGGTYWINPNCTPTSSNDYCGVHTNSGVLNHWFYILSVGKSGTNDIGNAYNVTGITIDKAAKIAYRLESVYLTANSTFANARTSGIQSAIDLYGAGSPEVIATTNAFYAVGVGAAYVGSNDTVAPSAPTNLAASGTTGSTTNLTWTASTDNVGVTGYDIYQGTTLKGSSTTTNYTVTGLTALTTYSFSVKAKDAAGNVSAASNAVSVTTTAASLNYCNSQGNSTVDERIGKVVFGTINNTSTGTTGYENYTAISTNAARGTAYTVTITPVWTSTIYSEGYAVFIDYNQDGDFTDAGETVWTKATSTAATATGTITIPATATLGTTRLRVSMKYNGIPTSCESFSYGQVEDYSINITASGAIVNQEIAAGLAETNETARFALYPNPVADELNVSLADNTGYTFRITNTLGQQVSSGELSGNPIDVRTLKTGLYVIELNNGTKRIVKKFAKK</sequence>
<evidence type="ECO:0000313" key="11">
    <source>
        <dbReference type="EMBL" id="BFM42854.1"/>
    </source>
</evidence>
<evidence type="ECO:0000256" key="1">
    <source>
        <dbReference type="ARBA" id="ARBA00009388"/>
    </source>
</evidence>
<evidence type="ECO:0000256" key="2">
    <source>
        <dbReference type="ARBA" id="ARBA00022670"/>
    </source>
</evidence>
<dbReference type="Pfam" id="PF00041">
    <property type="entry name" value="fn3"/>
    <property type="match status" value="1"/>
</dbReference>
<keyword evidence="7" id="KW-0482">Metalloprotease</keyword>
<dbReference type="GO" id="GO:0006508">
    <property type="term" value="P:proteolysis"/>
    <property type="evidence" value="ECO:0007669"/>
    <property type="project" value="UniProtKB-KW"/>
</dbReference>
<keyword evidence="2" id="KW-0645">Protease</keyword>
<dbReference type="GO" id="GO:0046872">
    <property type="term" value="F:metal ion binding"/>
    <property type="evidence" value="ECO:0007669"/>
    <property type="project" value="UniProtKB-KW"/>
</dbReference>
<dbReference type="CDD" id="cd09597">
    <property type="entry name" value="M4_TLP"/>
    <property type="match status" value="1"/>
</dbReference>
<dbReference type="PANTHER" id="PTHR33794:SF1">
    <property type="entry name" value="BACILLOLYSIN"/>
    <property type="match status" value="1"/>
</dbReference>
<dbReference type="InterPro" id="IPR003961">
    <property type="entry name" value="FN3_dom"/>
</dbReference>
<keyword evidence="4 9" id="KW-0732">Signal</keyword>
<dbReference type="PANTHER" id="PTHR33794">
    <property type="entry name" value="BACILLOLYSIN"/>
    <property type="match status" value="1"/>
</dbReference>